<sequence>MQRVVAVWLCRGSSWNLERSVDRDRNSRYSAGTCGFDDGGLGPLQ</sequence>
<protein>
    <submittedName>
        <fullName evidence="1">Uncharacterized protein</fullName>
    </submittedName>
</protein>
<dbReference type="EMBL" id="GGEC01089984">
    <property type="protein sequence ID" value="MBX70468.1"/>
    <property type="molecule type" value="Transcribed_RNA"/>
</dbReference>
<reference evidence="1" key="1">
    <citation type="submission" date="2018-02" db="EMBL/GenBank/DDBJ databases">
        <title>Rhizophora mucronata_Transcriptome.</title>
        <authorList>
            <person name="Meera S.P."/>
            <person name="Sreeshan A."/>
            <person name="Augustine A."/>
        </authorList>
    </citation>
    <scope>NUCLEOTIDE SEQUENCE</scope>
    <source>
        <tissue evidence="1">Leaf</tissue>
    </source>
</reference>
<proteinExistence type="predicted"/>
<name>A0A2P2QU51_RHIMU</name>
<organism evidence="1">
    <name type="scientific">Rhizophora mucronata</name>
    <name type="common">Asiatic mangrove</name>
    <dbReference type="NCBI Taxonomy" id="61149"/>
    <lineage>
        <taxon>Eukaryota</taxon>
        <taxon>Viridiplantae</taxon>
        <taxon>Streptophyta</taxon>
        <taxon>Embryophyta</taxon>
        <taxon>Tracheophyta</taxon>
        <taxon>Spermatophyta</taxon>
        <taxon>Magnoliopsida</taxon>
        <taxon>eudicotyledons</taxon>
        <taxon>Gunneridae</taxon>
        <taxon>Pentapetalae</taxon>
        <taxon>rosids</taxon>
        <taxon>fabids</taxon>
        <taxon>Malpighiales</taxon>
        <taxon>Rhizophoraceae</taxon>
        <taxon>Rhizophora</taxon>
    </lineage>
</organism>
<evidence type="ECO:0000313" key="1">
    <source>
        <dbReference type="EMBL" id="MBX70468.1"/>
    </source>
</evidence>
<dbReference type="AlphaFoldDB" id="A0A2P2QU51"/>
<accession>A0A2P2QU51</accession>